<dbReference type="PANTHER" id="PTHR43157:SF30">
    <property type="entry name" value="RETINOL DEHYDROGENASE 11-LIKE"/>
    <property type="match status" value="1"/>
</dbReference>
<evidence type="ECO:0000313" key="3">
    <source>
        <dbReference type="EMBL" id="KAJ8317632.1"/>
    </source>
</evidence>
<keyword evidence="1" id="KW-0560">Oxidoreductase</keyword>
<dbReference type="Gene3D" id="3.40.50.720">
    <property type="entry name" value="NAD(P)-binding Rossmann-like Domain"/>
    <property type="match status" value="2"/>
</dbReference>
<keyword evidence="4" id="KW-1185">Reference proteome</keyword>
<evidence type="ECO:0000256" key="1">
    <source>
        <dbReference type="ARBA" id="ARBA00023002"/>
    </source>
</evidence>
<comment type="caution">
    <text evidence="3">The sequence shown here is derived from an EMBL/GenBank/DDBJ whole genome shotgun (WGS) entry which is preliminary data.</text>
</comment>
<dbReference type="InterPro" id="IPR036291">
    <property type="entry name" value="NAD(P)-bd_dom_sf"/>
</dbReference>
<protein>
    <submittedName>
        <fullName evidence="3">Uncharacterized protein</fullName>
    </submittedName>
</protein>
<keyword evidence="2" id="KW-1133">Transmembrane helix</keyword>
<evidence type="ECO:0000256" key="2">
    <source>
        <dbReference type="SAM" id="Phobius"/>
    </source>
</evidence>
<gene>
    <name evidence="3" type="ORF">KUTeg_005536</name>
</gene>
<dbReference type="Pfam" id="PF00106">
    <property type="entry name" value="adh_short"/>
    <property type="match status" value="1"/>
</dbReference>
<keyword evidence="2" id="KW-0472">Membrane</keyword>
<proteinExistence type="predicted"/>
<reference evidence="3 4" key="1">
    <citation type="submission" date="2022-12" db="EMBL/GenBank/DDBJ databases">
        <title>Chromosome-level genome of Tegillarca granosa.</title>
        <authorList>
            <person name="Kim J."/>
        </authorList>
    </citation>
    <scope>NUCLEOTIDE SEQUENCE [LARGE SCALE GENOMIC DNA]</scope>
    <source>
        <strain evidence="3">Teg-2019</strain>
        <tissue evidence="3">Adductor muscle</tissue>
    </source>
</reference>
<dbReference type="EMBL" id="JARBDR010000246">
    <property type="protein sequence ID" value="KAJ8317632.1"/>
    <property type="molecule type" value="Genomic_DNA"/>
</dbReference>
<dbReference type="PANTHER" id="PTHR43157">
    <property type="entry name" value="PHOSPHATIDYLINOSITOL-GLYCAN BIOSYNTHESIS CLASS F PROTEIN-RELATED"/>
    <property type="match status" value="1"/>
</dbReference>
<name>A0ABQ9FJY5_TEGGR</name>
<dbReference type="Proteomes" id="UP001217089">
    <property type="component" value="Unassembled WGS sequence"/>
</dbReference>
<keyword evidence="2" id="KW-0812">Transmembrane</keyword>
<feature type="transmembrane region" description="Helical" evidence="2">
    <location>
        <begin position="28"/>
        <end position="48"/>
    </location>
</feature>
<dbReference type="InterPro" id="IPR002347">
    <property type="entry name" value="SDR_fam"/>
</dbReference>
<accession>A0ABQ9FJY5</accession>
<sequence>MRRGTDRGQDDSTRIKDSPHQPVSRMDFIFLFAIFVLIVFISFVYAAICKGWCHSKADLTGKTAIVTGANTGIGYCTARDLARRNARVILACRSLERGRAAAANIREETGNENETYEEIVFMGLLNAFFLKKKTTTPEEGAQTSIYCAVDEAVEGVSGEYFIDCKSAEHGIWINKSAYDEGLCKKLWEKLDIISSPNKN</sequence>
<organism evidence="3 4">
    <name type="scientific">Tegillarca granosa</name>
    <name type="common">Malaysian cockle</name>
    <name type="synonym">Anadara granosa</name>
    <dbReference type="NCBI Taxonomy" id="220873"/>
    <lineage>
        <taxon>Eukaryota</taxon>
        <taxon>Metazoa</taxon>
        <taxon>Spiralia</taxon>
        <taxon>Lophotrochozoa</taxon>
        <taxon>Mollusca</taxon>
        <taxon>Bivalvia</taxon>
        <taxon>Autobranchia</taxon>
        <taxon>Pteriomorphia</taxon>
        <taxon>Arcoida</taxon>
        <taxon>Arcoidea</taxon>
        <taxon>Arcidae</taxon>
        <taxon>Tegillarca</taxon>
    </lineage>
</organism>
<dbReference type="SUPFAM" id="SSF51735">
    <property type="entry name" value="NAD(P)-binding Rossmann-fold domains"/>
    <property type="match status" value="1"/>
</dbReference>
<evidence type="ECO:0000313" key="4">
    <source>
        <dbReference type="Proteomes" id="UP001217089"/>
    </source>
</evidence>